<sequence>MEIRADRSDLPADSGVLKTVKLVDLMIRYRAEVTPKKRGGKIEDSVLAQMLRDPICKLPLSQLGTTDFARYRDRRLACVAPTTLKRQLNPIQHMFEVAKRDWALPITNNPIKALRFSAKMRMRTRRLRPGELHRLLKATRLCRNRAIAQIIQFALATSMRRGEIADMQWKDLDLKRRLLTIPVTKNGHARTIPLSNDAVKALPRRCSIEGRVFSMTGNAIHLSWDRITERAGIDDLRFHDLRHEAISRFFELGLTIPEVATISGHRDATMLLRYAHATSSAVFKKLNRVAA</sequence>
<evidence type="ECO:0000259" key="3">
    <source>
        <dbReference type="PROSITE" id="PS51898"/>
    </source>
</evidence>
<feature type="domain" description="Tyr recombinase" evidence="3">
    <location>
        <begin position="122"/>
        <end position="287"/>
    </location>
</feature>
<proteinExistence type="predicted"/>
<evidence type="ECO:0000313" key="4">
    <source>
        <dbReference type="EMBL" id="SPP92755.1"/>
    </source>
</evidence>
<dbReference type="AlphaFoldDB" id="A0A2U3PUC6"/>
<reference evidence="4 5" key="1">
    <citation type="submission" date="2018-03" db="EMBL/GenBank/DDBJ databases">
        <authorList>
            <person name="Gully D."/>
        </authorList>
    </citation>
    <scope>NUCLEOTIDE SEQUENCE [LARGE SCALE GENOMIC DNA]</scope>
    <source>
        <strain evidence="4">ORS3257</strain>
    </source>
</reference>
<dbReference type="GO" id="GO:0015074">
    <property type="term" value="P:DNA integration"/>
    <property type="evidence" value="ECO:0007669"/>
    <property type="project" value="UniProtKB-KW"/>
</dbReference>
<dbReference type="GO" id="GO:0003677">
    <property type="term" value="F:DNA binding"/>
    <property type="evidence" value="ECO:0007669"/>
    <property type="project" value="InterPro"/>
</dbReference>
<evidence type="ECO:0000256" key="2">
    <source>
        <dbReference type="ARBA" id="ARBA00023172"/>
    </source>
</evidence>
<organism evidence="4 5">
    <name type="scientific">Bradyrhizobium vignae</name>
    <dbReference type="NCBI Taxonomy" id="1549949"/>
    <lineage>
        <taxon>Bacteria</taxon>
        <taxon>Pseudomonadati</taxon>
        <taxon>Pseudomonadota</taxon>
        <taxon>Alphaproteobacteria</taxon>
        <taxon>Hyphomicrobiales</taxon>
        <taxon>Nitrobacteraceae</taxon>
        <taxon>Bradyrhizobium</taxon>
    </lineage>
</organism>
<dbReference type="PANTHER" id="PTHR30349:SF94">
    <property type="entry name" value="INTEGRASE_RECOMBINASE HI_1414-RELATED"/>
    <property type="match status" value="1"/>
</dbReference>
<dbReference type="KEGG" id="bvz:BRAD3257_1632"/>
<keyword evidence="2" id="KW-0233">DNA recombination</keyword>
<accession>A0A2U3PUC6</accession>
<dbReference type="GO" id="GO:0006310">
    <property type="term" value="P:DNA recombination"/>
    <property type="evidence" value="ECO:0007669"/>
    <property type="project" value="UniProtKB-KW"/>
</dbReference>
<dbReference type="InterPro" id="IPR050090">
    <property type="entry name" value="Tyrosine_recombinase_XerCD"/>
</dbReference>
<dbReference type="InterPro" id="IPR002104">
    <property type="entry name" value="Integrase_catalytic"/>
</dbReference>
<evidence type="ECO:0000256" key="1">
    <source>
        <dbReference type="ARBA" id="ARBA00022908"/>
    </source>
</evidence>
<name>A0A2U3PUC6_9BRAD</name>
<dbReference type="InterPro" id="IPR011010">
    <property type="entry name" value="DNA_brk_join_enz"/>
</dbReference>
<keyword evidence="1" id="KW-0229">DNA integration</keyword>
<gene>
    <name evidence="4" type="ORF">BRAD3257_1632</name>
</gene>
<dbReference type="SUPFAM" id="SSF56349">
    <property type="entry name" value="DNA breaking-rejoining enzymes"/>
    <property type="match status" value="1"/>
</dbReference>
<dbReference type="Proteomes" id="UP000246085">
    <property type="component" value="Chromosome BRAD3257"/>
</dbReference>
<dbReference type="PROSITE" id="PS51898">
    <property type="entry name" value="TYR_RECOMBINASE"/>
    <property type="match status" value="1"/>
</dbReference>
<dbReference type="InterPro" id="IPR013762">
    <property type="entry name" value="Integrase-like_cat_sf"/>
</dbReference>
<protein>
    <submittedName>
        <fullName evidence="4">Integrase family protein</fullName>
    </submittedName>
</protein>
<dbReference type="EMBL" id="LS398110">
    <property type="protein sequence ID" value="SPP92755.1"/>
    <property type="molecule type" value="Genomic_DNA"/>
</dbReference>
<dbReference type="PANTHER" id="PTHR30349">
    <property type="entry name" value="PHAGE INTEGRASE-RELATED"/>
    <property type="match status" value="1"/>
</dbReference>
<dbReference type="CDD" id="cd00796">
    <property type="entry name" value="INT_Rci_Hp1_C"/>
    <property type="match status" value="1"/>
</dbReference>
<dbReference type="RefSeq" id="WP_122401305.1">
    <property type="nucleotide sequence ID" value="NZ_LS398110.1"/>
</dbReference>
<dbReference type="Gene3D" id="1.10.443.10">
    <property type="entry name" value="Intergrase catalytic core"/>
    <property type="match status" value="1"/>
</dbReference>
<evidence type="ECO:0000313" key="5">
    <source>
        <dbReference type="Proteomes" id="UP000246085"/>
    </source>
</evidence>
<dbReference type="Pfam" id="PF00589">
    <property type="entry name" value="Phage_integrase"/>
    <property type="match status" value="1"/>
</dbReference>